<comment type="caution">
    <text evidence="3">The sequence shown here is derived from an EMBL/GenBank/DDBJ whole genome shotgun (WGS) entry which is preliminary data.</text>
</comment>
<reference evidence="4" key="1">
    <citation type="submission" date="2013-04" db="EMBL/GenBank/DDBJ databases">
        <title>Thioclava sp. 13D2W-2 Genome Sequencing.</title>
        <authorList>
            <person name="Lai Q."/>
            <person name="Li G."/>
            <person name="Shao Z."/>
        </authorList>
    </citation>
    <scope>NUCLEOTIDE SEQUENCE [LARGE SCALE GENOMIC DNA]</scope>
    <source>
        <strain evidence="4">13D2W-2</strain>
    </source>
</reference>
<dbReference type="STRING" id="1317124.DW2_12175"/>
<sequence>MLRAFLILLLLALPVSAEPRPQGLLWAETGLPRTLPLQIKSAPGRDIYLVLRDVATGQDVMGGYARGGAFFRLLVPPGRFELQLALGAPEDWQGLRDLFGPGTLRLRVTPPLVFGVTGYARKSGHLIDLRDLGQITQSPLGICQDLLLDPESVSVEPDTPMPGVSPRDPNEIRDPKVPKYRSVSRICD</sequence>
<keyword evidence="2" id="KW-0732">Signal</keyword>
<name>A0A085TV61_9RHOB</name>
<evidence type="ECO:0000313" key="4">
    <source>
        <dbReference type="Proteomes" id="UP000028607"/>
    </source>
</evidence>
<protein>
    <submittedName>
        <fullName evidence="3">Uncharacterized protein</fullName>
    </submittedName>
</protein>
<accession>A0A085TV61</accession>
<keyword evidence="4" id="KW-1185">Reference proteome</keyword>
<dbReference type="AlphaFoldDB" id="A0A085TV61"/>
<feature type="signal peptide" evidence="2">
    <location>
        <begin position="1"/>
        <end position="17"/>
    </location>
</feature>
<dbReference type="eggNOG" id="ENOG502ZC8G">
    <property type="taxonomic scope" value="Bacteria"/>
</dbReference>
<dbReference type="OrthoDB" id="8265097at2"/>
<feature type="region of interest" description="Disordered" evidence="1">
    <location>
        <begin position="153"/>
        <end position="188"/>
    </location>
</feature>
<gene>
    <name evidence="3" type="ORF">DW2_12175</name>
</gene>
<reference evidence="3 4" key="2">
    <citation type="journal article" date="2015" name="Antonie Van Leeuwenhoek">
        <title>Thioclava indica sp. nov., isolated from surface seawater of the Indian Ocean.</title>
        <authorList>
            <person name="Liu Y."/>
            <person name="Lai Q."/>
            <person name="Du J."/>
            <person name="Xu H."/>
            <person name="Jiang L."/>
            <person name="Shao Z."/>
        </authorList>
    </citation>
    <scope>NUCLEOTIDE SEQUENCE [LARGE SCALE GENOMIC DNA]</scope>
    <source>
        <strain evidence="3 4">13D2W-2</strain>
    </source>
</reference>
<evidence type="ECO:0000256" key="1">
    <source>
        <dbReference type="SAM" id="MobiDB-lite"/>
    </source>
</evidence>
<dbReference type="Proteomes" id="UP000028607">
    <property type="component" value="Unassembled WGS sequence"/>
</dbReference>
<organism evidence="3 4">
    <name type="scientific">Thioclava atlantica</name>
    <dbReference type="NCBI Taxonomy" id="1317124"/>
    <lineage>
        <taxon>Bacteria</taxon>
        <taxon>Pseudomonadati</taxon>
        <taxon>Pseudomonadota</taxon>
        <taxon>Alphaproteobacteria</taxon>
        <taxon>Rhodobacterales</taxon>
        <taxon>Paracoccaceae</taxon>
        <taxon>Thioclava</taxon>
    </lineage>
</organism>
<evidence type="ECO:0000313" key="3">
    <source>
        <dbReference type="EMBL" id="KFE34608.1"/>
    </source>
</evidence>
<feature type="compositionally biased region" description="Basic and acidic residues" evidence="1">
    <location>
        <begin position="168"/>
        <end position="177"/>
    </location>
</feature>
<evidence type="ECO:0000256" key="2">
    <source>
        <dbReference type="SAM" id="SignalP"/>
    </source>
</evidence>
<feature type="chain" id="PRO_5001797460" evidence="2">
    <location>
        <begin position="18"/>
        <end position="188"/>
    </location>
</feature>
<dbReference type="EMBL" id="AQRC01000009">
    <property type="protein sequence ID" value="KFE34608.1"/>
    <property type="molecule type" value="Genomic_DNA"/>
</dbReference>
<proteinExistence type="predicted"/>
<dbReference type="PATRIC" id="fig|1317124.6.peg.2466"/>
<dbReference type="RefSeq" id="WP_051855966.1">
    <property type="nucleotide sequence ID" value="NZ_AQRC01000009.1"/>
</dbReference>